<evidence type="ECO:0000313" key="3">
    <source>
        <dbReference type="Proteomes" id="UP000179227"/>
    </source>
</evidence>
<dbReference type="AlphaFoldDB" id="A0A1F5I2A6"/>
<reference evidence="2 3" key="1">
    <citation type="journal article" date="2016" name="Nat. Commun.">
        <title>Thousands of microbial genomes shed light on interconnected biogeochemical processes in an aquifer system.</title>
        <authorList>
            <person name="Anantharaman K."/>
            <person name="Brown C.T."/>
            <person name="Hug L.A."/>
            <person name="Sharon I."/>
            <person name="Castelle C.J."/>
            <person name="Probst A.J."/>
            <person name="Thomas B.C."/>
            <person name="Singh A."/>
            <person name="Wilkins M.J."/>
            <person name="Karaoz U."/>
            <person name="Brodie E.L."/>
            <person name="Williams K.H."/>
            <person name="Hubbard S.S."/>
            <person name="Banfield J.F."/>
        </authorList>
    </citation>
    <scope>NUCLEOTIDE SEQUENCE [LARGE SCALE GENOMIC DNA]</scope>
</reference>
<evidence type="ECO:0000313" key="2">
    <source>
        <dbReference type="EMBL" id="OGE10482.1"/>
    </source>
</evidence>
<sequence>MGSTKTGIRAIVLSLALFLSGCTPIDLSRPAKLSDLVFVFQNIISLLAPAAAIAFLIMMIVGGFQFLTSGGDPKAVAGARTTLTYAIIGIILVVVSWLILLVIKNITGVDTTTVTIPESP</sequence>
<gene>
    <name evidence="2" type="ORF">A3A60_02975</name>
</gene>
<dbReference type="InterPro" id="IPR043993">
    <property type="entry name" value="T4SS_pilin"/>
</dbReference>
<feature type="transmembrane region" description="Helical" evidence="1">
    <location>
        <begin position="82"/>
        <end position="103"/>
    </location>
</feature>
<feature type="transmembrane region" description="Helical" evidence="1">
    <location>
        <begin position="40"/>
        <end position="61"/>
    </location>
</feature>
<comment type="caution">
    <text evidence="2">The sequence shown here is derived from an EMBL/GenBank/DDBJ whole genome shotgun (WGS) entry which is preliminary data.</text>
</comment>
<name>A0A1F5I2A6_9BACT</name>
<dbReference type="EMBL" id="MFBS01000010">
    <property type="protein sequence ID" value="OGE10482.1"/>
    <property type="molecule type" value="Genomic_DNA"/>
</dbReference>
<protein>
    <submittedName>
        <fullName evidence="2">Uncharacterized protein</fullName>
    </submittedName>
</protein>
<dbReference type="Pfam" id="PF18895">
    <property type="entry name" value="T4SS_pilin"/>
    <property type="match status" value="1"/>
</dbReference>
<keyword evidence="1" id="KW-0812">Transmembrane</keyword>
<dbReference type="PROSITE" id="PS51257">
    <property type="entry name" value="PROKAR_LIPOPROTEIN"/>
    <property type="match status" value="1"/>
</dbReference>
<evidence type="ECO:0000256" key="1">
    <source>
        <dbReference type="SAM" id="Phobius"/>
    </source>
</evidence>
<keyword evidence="1" id="KW-0472">Membrane</keyword>
<accession>A0A1F5I2A6</accession>
<organism evidence="2 3">
    <name type="scientific">Candidatus Curtissbacteria bacterium RIFCSPLOWO2_01_FULL_42_26</name>
    <dbReference type="NCBI Taxonomy" id="1797729"/>
    <lineage>
        <taxon>Bacteria</taxon>
        <taxon>Candidatus Curtissiibacteriota</taxon>
    </lineage>
</organism>
<dbReference type="Proteomes" id="UP000179227">
    <property type="component" value="Unassembled WGS sequence"/>
</dbReference>
<dbReference type="STRING" id="1797729.A3A60_02975"/>
<proteinExistence type="predicted"/>
<keyword evidence="1" id="KW-1133">Transmembrane helix</keyword>